<dbReference type="InterPro" id="IPR001375">
    <property type="entry name" value="Peptidase_S9_cat"/>
</dbReference>
<dbReference type="GO" id="GO:0008236">
    <property type="term" value="F:serine-type peptidase activity"/>
    <property type="evidence" value="ECO:0007669"/>
    <property type="project" value="InterPro"/>
</dbReference>
<evidence type="ECO:0000313" key="3">
    <source>
        <dbReference type="EMBL" id="EED13603.1"/>
    </source>
</evidence>
<dbReference type="HOGENOM" id="CLU_042524_0_0_1"/>
<evidence type="ECO:0000313" key="4">
    <source>
        <dbReference type="Proteomes" id="UP000001745"/>
    </source>
</evidence>
<dbReference type="eggNOG" id="ENOG502RYCJ">
    <property type="taxonomic scope" value="Eukaryota"/>
</dbReference>
<reference evidence="4" key="1">
    <citation type="journal article" date="2015" name="Genome Announc.">
        <title>Genome sequence of the AIDS-associated pathogen Penicillium marneffei (ATCC18224) and its near taxonomic relative Talaromyces stipitatus (ATCC10500).</title>
        <authorList>
            <person name="Nierman W.C."/>
            <person name="Fedorova-Abrams N.D."/>
            <person name="Andrianopoulos A."/>
        </authorList>
    </citation>
    <scope>NUCLEOTIDE SEQUENCE [LARGE SCALE GENOMIC DNA]</scope>
    <source>
        <strain evidence="4">ATCC 10500 / CBS 375.48 / QM 6759 / NRRL 1006</strain>
    </source>
</reference>
<organism evidence="3 4">
    <name type="scientific">Talaromyces stipitatus (strain ATCC 10500 / CBS 375.48 / QM 6759 / NRRL 1006)</name>
    <name type="common">Penicillium stipitatum</name>
    <dbReference type="NCBI Taxonomy" id="441959"/>
    <lineage>
        <taxon>Eukaryota</taxon>
        <taxon>Fungi</taxon>
        <taxon>Dikarya</taxon>
        <taxon>Ascomycota</taxon>
        <taxon>Pezizomycotina</taxon>
        <taxon>Eurotiomycetes</taxon>
        <taxon>Eurotiomycetidae</taxon>
        <taxon>Eurotiales</taxon>
        <taxon>Trichocomaceae</taxon>
        <taxon>Talaromyces</taxon>
        <taxon>Talaromyces sect. Talaromyces</taxon>
    </lineage>
</organism>
<dbReference type="PANTHER" id="PTHR42972:SF8">
    <property type="entry name" value="POLYHYDROXYBUTYRATE DEPOLYMERASE"/>
    <property type="match status" value="1"/>
</dbReference>
<gene>
    <name evidence="3" type="ORF">TSTA_098600</name>
</gene>
<keyword evidence="4" id="KW-1185">Reference proteome</keyword>
<dbReference type="GO" id="GO:0006508">
    <property type="term" value="P:proteolysis"/>
    <property type="evidence" value="ECO:0007669"/>
    <property type="project" value="InterPro"/>
</dbReference>
<dbReference type="GeneID" id="8099688"/>
<evidence type="ECO:0000259" key="2">
    <source>
        <dbReference type="Pfam" id="PF00326"/>
    </source>
</evidence>
<name>B8MM91_TALSN</name>
<feature type="signal peptide" evidence="1">
    <location>
        <begin position="1"/>
        <end position="20"/>
    </location>
</feature>
<proteinExistence type="predicted"/>
<dbReference type="SUPFAM" id="SSF53474">
    <property type="entry name" value="alpha/beta-Hydrolases"/>
    <property type="match status" value="1"/>
</dbReference>
<keyword evidence="1" id="KW-0732">Signal</keyword>
<dbReference type="Proteomes" id="UP000001745">
    <property type="component" value="Unassembled WGS sequence"/>
</dbReference>
<protein>
    <recommendedName>
        <fullName evidence="2">Peptidase S9 prolyl oligopeptidase catalytic domain-containing protein</fullName>
    </recommendedName>
</protein>
<feature type="domain" description="Peptidase S9 prolyl oligopeptidase catalytic" evidence="2">
    <location>
        <begin position="26"/>
        <end position="159"/>
    </location>
</feature>
<dbReference type="EMBL" id="EQ962658">
    <property type="protein sequence ID" value="EED13603.1"/>
    <property type="molecule type" value="Genomic_DNA"/>
</dbReference>
<dbReference type="AlphaFoldDB" id="B8MM91"/>
<dbReference type="VEuPathDB" id="FungiDB:TSTA_098600"/>
<dbReference type="PANTHER" id="PTHR42972">
    <property type="entry name" value="TOL-PAL SYSTEM PROTEIN TOLB"/>
    <property type="match status" value="1"/>
</dbReference>
<dbReference type="Pfam" id="PF00326">
    <property type="entry name" value="Peptidase_S9"/>
    <property type="match status" value="1"/>
</dbReference>
<dbReference type="OrthoDB" id="6020543at2759"/>
<dbReference type="Gene3D" id="3.40.50.1820">
    <property type="entry name" value="alpha/beta hydrolase"/>
    <property type="match status" value="1"/>
</dbReference>
<feature type="chain" id="PRO_5038660078" description="Peptidase S9 prolyl oligopeptidase catalytic domain-containing protein" evidence="1">
    <location>
        <begin position="21"/>
        <end position="276"/>
    </location>
</feature>
<accession>B8MM91</accession>
<dbReference type="RefSeq" id="XP_002485841.1">
    <property type="nucleotide sequence ID" value="XM_002485796.1"/>
</dbReference>
<sequence length="276" mass="29528">MVGLLYLFSCFAVAMTSALAQGVLGAYNVDPSSVSISGFSSGGFMTVQLGVAYSDVFNVGFGVFAGGPYDCARNQNAFNNCMFDNTPSIDIPTANMKSWSGVEIAHVSNLRSRRIYMQTGSADEVIGPNVMRKLKAQLDQFTNSKELTYVTTTDAAHTFPADFGGLGDNPCDTSEPPYLSNCNYDGAGAVLQWLYDDLNPRNTGSLSGRVIPFAQSGSYGAPGMDTTAYLYMPASCEDSSTICKLHVALHGCTQAYGFIGDKYINNTGYNMWAGKS</sequence>
<dbReference type="STRING" id="441959.B8MM91"/>
<dbReference type="OMA" id="GNDCPAN"/>
<dbReference type="PhylomeDB" id="B8MM91"/>
<dbReference type="InParanoid" id="B8MM91"/>
<dbReference type="InterPro" id="IPR029058">
    <property type="entry name" value="AB_hydrolase_fold"/>
</dbReference>
<evidence type="ECO:0000256" key="1">
    <source>
        <dbReference type="SAM" id="SignalP"/>
    </source>
</evidence>